<organism evidence="2 3">
    <name type="scientific">Anatilimnocola aggregata</name>
    <dbReference type="NCBI Taxonomy" id="2528021"/>
    <lineage>
        <taxon>Bacteria</taxon>
        <taxon>Pseudomonadati</taxon>
        <taxon>Planctomycetota</taxon>
        <taxon>Planctomycetia</taxon>
        <taxon>Pirellulales</taxon>
        <taxon>Pirellulaceae</taxon>
        <taxon>Anatilimnocola</taxon>
    </lineage>
</organism>
<dbReference type="AlphaFoldDB" id="A0A517YGB0"/>
<keyword evidence="3" id="KW-1185">Reference proteome</keyword>
<reference evidence="2 3" key="1">
    <citation type="submission" date="2019-02" db="EMBL/GenBank/DDBJ databases">
        <title>Deep-cultivation of Planctomycetes and their phenomic and genomic characterization uncovers novel biology.</title>
        <authorList>
            <person name="Wiegand S."/>
            <person name="Jogler M."/>
            <person name="Boedeker C."/>
            <person name="Pinto D."/>
            <person name="Vollmers J."/>
            <person name="Rivas-Marin E."/>
            <person name="Kohn T."/>
            <person name="Peeters S.H."/>
            <person name="Heuer A."/>
            <person name="Rast P."/>
            <person name="Oberbeckmann S."/>
            <person name="Bunk B."/>
            <person name="Jeske O."/>
            <person name="Meyerdierks A."/>
            <person name="Storesund J.E."/>
            <person name="Kallscheuer N."/>
            <person name="Luecker S."/>
            <person name="Lage O.M."/>
            <person name="Pohl T."/>
            <person name="Merkel B.J."/>
            <person name="Hornburger P."/>
            <person name="Mueller R.-W."/>
            <person name="Bruemmer F."/>
            <person name="Labrenz M."/>
            <person name="Spormann A.M."/>
            <person name="Op den Camp H."/>
            <person name="Overmann J."/>
            <person name="Amann R."/>
            <person name="Jetten M.S.M."/>
            <person name="Mascher T."/>
            <person name="Medema M.H."/>
            <person name="Devos D.P."/>
            <person name="Kaster A.-K."/>
            <person name="Ovreas L."/>
            <person name="Rohde M."/>
            <person name="Galperin M.Y."/>
            <person name="Jogler C."/>
        </authorList>
    </citation>
    <scope>NUCLEOTIDE SEQUENCE [LARGE SCALE GENOMIC DNA]</scope>
    <source>
        <strain evidence="2 3">ETA_A8</strain>
    </source>
</reference>
<evidence type="ECO:0000313" key="3">
    <source>
        <dbReference type="Proteomes" id="UP000315017"/>
    </source>
</evidence>
<evidence type="ECO:0008006" key="4">
    <source>
        <dbReference type="Google" id="ProtNLM"/>
    </source>
</evidence>
<evidence type="ECO:0000256" key="1">
    <source>
        <dbReference type="SAM" id="MobiDB-lite"/>
    </source>
</evidence>
<feature type="region of interest" description="Disordered" evidence="1">
    <location>
        <begin position="1"/>
        <end position="23"/>
    </location>
</feature>
<name>A0A517YGB0_9BACT</name>
<gene>
    <name evidence="2" type="ORF">ETAA8_43720</name>
</gene>
<dbReference type="KEGG" id="aagg:ETAA8_43720"/>
<protein>
    <recommendedName>
        <fullName evidence="4">DUF2934 domain-containing protein</fullName>
    </recommendedName>
</protein>
<dbReference type="InterPro" id="IPR021327">
    <property type="entry name" value="DUF2934"/>
</dbReference>
<accession>A0A517YGB0</accession>
<dbReference type="Pfam" id="PF11154">
    <property type="entry name" value="DUF2934"/>
    <property type="match status" value="1"/>
</dbReference>
<dbReference type="EMBL" id="CP036274">
    <property type="protein sequence ID" value="QDU29265.1"/>
    <property type="molecule type" value="Genomic_DNA"/>
</dbReference>
<proteinExistence type="predicted"/>
<dbReference type="Proteomes" id="UP000315017">
    <property type="component" value="Chromosome"/>
</dbReference>
<evidence type="ECO:0000313" key="2">
    <source>
        <dbReference type="EMBL" id="QDU29265.1"/>
    </source>
</evidence>
<sequence>MSSANLESETNRTTSAAASFTDPNATVALAGELACGSMCHSNGQPIHVDEETIRARAHSKWESAGCPAGDGVEFWLEAEREVNAELAGARSAQG</sequence>